<dbReference type="OrthoDB" id="2874807at2"/>
<dbReference type="InterPro" id="IPR010921">
    <property type="entry name" value="Trp_repressor/repl_initiator"/>
</dbReference>
<dbReference type="RefSeq" id="WP_077714825.1">
    <property type="nucleotide sequence ID" value="NZ_CP019698.1"/>
</dbReference>
<accession>A0A1S6IYC9</accession>
<dbReference type="Proteomes" id="UP000189464">
    <property type="component" value="Chromosome"/>
</dbReference>
<evidence type="ECO:0000313" key="2">
    <source>
        <dbReference type="Proteomes" id="UP000189464"/>
    </source>
</evidence>
<dbReference type="PIRSF" id="PIRSF012508">
    <property type="entry name" value="YerC"/>
    <property type="match status" value="1"/>
</dbReference>
<proteinExistence type="predicted"/>
<dbReference type="AlphaFoldDB" id="A0A1S6IYC9"/>
<dbReference type="InterPro" id="IPR013368">
    <property type="entry name" value="YecD_YerC"/>
</dbReference>
<gene>
    <name evidence="1" type="ORF">B0537_12235</name>
</gene>
<protein>
    <recommendedName>
        <fullName evidence="3">TrpR like protein, YerC/YecD</fullName>
    </recommendedName>
</protein>
<dbReference type="NCBIfam" id="TIGR02531">
    <property type="entry name" value="yecD_yerC"/>
    <property type="match status" value="1"/>
</dbReference>
<reference evidence="1 2" key="1">
    <citation type="journal article" date="2016" name="Int. J. Syst. Evol. Microbiol.">
        <title>Desulfotomaculum ferrireducens sp. nov., a moderately thermophilic sulfate-reducing and dissimilatory Fe(III)-reducing bacterium isolated from compost.</title>
        <authorList>
            <person name="Yang G."/>
            <person name="Guo J."/>
            <person name="Zhuang L."/>
            <person name="Yuan Y."/>
            <person name="Zhou S."/>
        </authorList>
    </citation>
    <scope>NUCLEOTIDE SEQUENCE [LARGE SCALE GENOMIC DNA]</scope>
    <source>
        <strain evidence="1 2">GSS09</strain>
    </source>
</reference>
<dbReference type="GO" id="GO:0003700">
    <property type="term" value="F:DNA-binding transcription factor activity"/>
    <property type="evidence" value="ECO:0007669"/>
    <property type="project" value="InterPro"/>
</dbReference>
<dbReference type="GO" id="GO:0043565">
    <property type="term" value="F:sequence-specific DNA binding"/>
    <property type="evidence" value="ECO:0007669"/>
    <property type="project" value="InterPro"/>
</dbReference>
<keyword evidence="2" id="KW-1185">Reference proteome</keyword>
<dbReference type="STRING" id="1833852.B0537_12235"/>
<dbReference type="EMBL" id="CP019698">
    <property type="protein sequence ID" value="AQS59779.1"/>
    <property type="molecule type" value="Genomic_DNA"/>
</dbReference>
<dbReference type="SUPFAM" id="SSF48295">
    <property type="entry name" value="TrpR-like"/>
    <property type="match status" value="1"/>
</dbReference>
<dbReference type="InterPro" id="IPR000831">
    <property type="entry name" value="Trp_repress"/>
</dbReference>
<dbReference type="PANTHER" id="PTHR40080">
    <property type="entry name" value="LMO1763 PROTEIN"/>
    <property type="match status" value="1"/>
</dbReference>
<dbReference type="Gene3D" id="1.10.1270.10">
    <property type="entry name" value="TrpR-like"/>
    <property type="match status" value="1"/>
</dbReference>
<dbReference type="Pfam" id="PF01371">
    <property type="entry name" value="Trp_repressor"/>
    <property type="match status" value="1"/>
</dbReference>
<evidence type="ECO:0008006" key="3">
    <source>
        <dbReference type="Google" id="ProtNLM"/>
    </source>
</evidence>
<organism evidence="1 2">
    <name type="scientific">Desulforamulus ferrireducens</name>
    <dbReference type="NCBI Taxonomy" id="1833852"/>
    <lineage>
        <taxon>Bacteria</taxon>
        <taxon>Bacillati</taxon>
        <taxon>Bacillota</taxon>
        <taxon>Clostridia</taxon>
        <taxon>Eubacteriales</taxon>
        <taxon>Peptococcaceae</taxon>
        <taxon>Desulforamulus</taxon>
    </lineage>
</organism>
<dbReference type="InterPro" id="IPR038116">
    <property type="entry name" value="TrpR-like_sf"/>
</dbReference>
<evidence type="ECO:0000313" key="1">
    <source>
        <dbReference type="EMBL" id="AQS59779.1"/>
    </source>
</evidence>
<name>A0A1S6IYC9_9FIRM</name>
<sequence length="107" mass="11825">MGYNGKLKAPLNDRLFEAILTLENIDECYRFFEDICTVSELQSLAQRLEVAKMLEANCTYGEIAGKTGASTATISRVKRCLNYGADGYKLVLSRLPDPSPLADDISE</sequence>
<dbReference type="PANTHER" id="PTHR40080:SF1">
    <property type="entry name" value="TRPR-LIKE PROTEIN YERC_YECD"/>
    <property type="match status" value="1"/>
</dbReference>
<dbReference type="KEGG" id="dfg:B0537_12235"/>